<dbReference type="SUPFAM" id="SSF48498">
    <property type="entry name" value="Tetracyclin repressor-like, C-terminal domain"/>
    <property type="match status" value="1"/>
</dbReference>
<keyword evidence="1 2" id="KW-0238">DNA-binding</keyword>
<dbReference type="STRING" id="1125725.HMPREF1325_0268"/>
<evidence type="ECO:0000256" key="1">
    <source>
        <dbReference type="ARBA" id="ARBA00023125"/>
    </source>
</evidence>
<evidence type="ECO:0000259" key="3">
    <source>
        <dbReference type="PROSITE" id="PS50977"/>
    </source>
</evidence>
<dbReference type="SUPFAM" id="SSF46689">
    <property type="entry name" value="Homeodomain-like"/>
    <property type="match status" value="1"/>
</dbReference>
<dbReference type="Pfam" id="PF00440">
    <property type="entry name" value="TetR_N"/>
    <property type="match status" value="1"/>
</dbReference>
<dbReference type="AlphaFoldDB" id="U2KXH6"/>
<evidence type="ECO:0000313" key="5">
    <source>
        <dbReference type="EMBL" id="ERK03157.1"/>
    </source>
</evidence>
<dbReference type="InterPro" id="IPR036271">
    <property type="entry name" value="Tet_transcr_reg_TetR-rel_C_sf"/>
</dbReference>
<dbReference type="Proteomes" id="UP000016412">
    <property type="component" value="Unassembled WGS sequence"/>
</dbReference>
<dbReference type="GO" id="GO:0003677">
    <property type="term" value="F:DNA binding"/>
    <property type="evidence" value="ECO:0007669"/>
    <property type="project" value="UniProtKB-UniRule"/>
</dbReference>
<dbReference type="PANTHER" id="PTHR43479:SF11">
    <property type="entry name" value="ACREF_ENVCD OPERON REPRESSOR-RELATED"/>
    <property type="match status" value="1"/>
</dbReference>
<dbReference type="InterPro" id="IPR050624">
    <property type="entry name" value="HTH-type_Tx_Regulator"/>
</dbReference>
<dbReference type="PRINTS" id="PR00455">
    <property type="entry name" value="HTHTETR"/>
</dbReference>
<dbReference type="InterPro" id="IPR009057">
    <property type="entry name" value="Homeodomain-like_sf"/>
</dbReference>
<feature type="domain" description="HTH tetR-type" evidence="3">
    <location>
        <begin position="8"/>
        <end position="68"/>
    </location>
</feature>
<proteinExistence type="predicted"/>
<gene>
    <name evidence="5" type="ORF">HMPREF0860_0975</name>
    <name evidence="4" type="ORF">HMPREF1325_0268</name>
</gene>
<sequence length="202" mass="23406">MAIIVEHEKRKRKILEKALDVFVEEGYEDVTFQKIADRCGITRTTLYIYFKNKREIFLWSIKQLVSGIETTIMQIVNNTSFNTENCFRKMLMSIVDAIGENKKLFSVLLLYLIQLQKSGVDPRKRVMRRVIKLRHIMTTLLIRGAKSGEFKKINVKVVNDMFYGLIESAIFRLAVLAQENIGDIRDILNFAVDGIIAKRSRA</sequence>
<dbReference type="PANTHER" id="PTHR43479">
    <property type="entry name" value="ACREF/ENVCD OPERON REPRESSOR-RELATED"/>
    <property type="match status" value="1"/>
</dbReference>
<evidence type="ECO:0000256" key="2">
    <source>
        <dbReference type="PROSITE-ProRule" id="PRU00335"/>
    </source>
</evidence>
<organism evidence="4 6">
    <name type="scientific">Treponema socranskii subsp. socranskii VPI DR56BR1116 = ATCC 35536</name>
    <dbReference type="NCBI Taxonomy" id="1125725"/>
    <lineage>
        <taxon>Bacteria</taxon>
        <taxon>Pseudomonadati</taxon>
        <taxon>Spirochaetota</taxon>
        <taxon>Spirochaetia</taxon>
        <taxon>Spirochaetales</taxon>
        <taxon>Treponemataceae</taxon>
        <taxon>Treponema</taxon>
    </lineage>
</organism>
<protein>
    <submittedName>
        <fullName evidence="4">Transcriptional regulator, TetR family</fullName>
    </submittedName>
</protein>
<evidence type="ECO:0000313" key="7">
    <source>
        <dbReference type="Proteomes" id="UP000016646"/>
    </source>
</evidence>
<feature type="DNA-binding region" description="H-T-H motif" evidence="2">
    <location>
        <begin position="31"/>
        <end position="50"/>
    </location>
</feature>
<evidence type="ECO:0000313" key="6">
    <source>
        <dbReference type="Proteomes" id="UP000016412"/>
    </source>
</evidence>
<accession>U2KXH6</accession>
<name>U2KXH6_TRESO</name>
<dbReference type="EMBL" id="AVQI01000044">
    <property type="protein sequence ID" value="ERK03157.1"/>
    <property type="molecule type" value="Genomic_DNA"/>
</dbReference>
<comment type="caution">
    <text evidence="4">The sequence shown here is derived from an EMBL/GenBank/DDBJ whole genome shotgun (WGS) entry which is preliminary data.</text>
</comment>
<dbReference type="Gene3D" id="1.10.10.60">
    <property type="entry name" value="Homeodomain-like"/>
    <property type="match status" value="1"/>
</dbReference>
<dbReference type="Proteomes" id="UP000016646">
    <property type="component" value="Unassembled WGS sequence"/>
</dbReference>
<dbReference type="InterPro" id="IPR001647">
    <property type="entry name" value="HTH_TetR"/>
</dbReference>
<dbReference type="eggNOG" id="COG1309">
    <property type="taxonomic scope" value="Bacteria"/>
</dbReference>
<dbReference type="OrthoDB" id="9809994at2"/>
<dbReference type="PATRIC" id="fig|1125725.3.peg.487"/>
<dbReference type="Gene3D" id="1.10.357.10">
    <property type="entry name" value="Tetracycline Repressor, domain 2"/>
    <property type="match status" value="1"/>
</dbReference>
<dbReference type="RefSeq" id="WP_021329549.1">
    <property type="nucleotide sequence ID" value="NZ_AUZJ01000011.1"/>
</dbReference>
<keyword evidence="7" id="KW-1185">Reference proteome</keyword>
<reference evidence="6 7" key="1">
    <citation type="submission" date="2013-08" db="EMBL/GenBank/DDBJ databases">
        <authorList>
            <person name="Durkin A.S."/>
            <person name="Haft D.R."/>
            <person name="McCorrison J."/>
            <person name="Torralba M."/>
            <person name="Gillis M."/>
            <person name="Haft D.H."/>
            <person name="Methe B."/>
            <person name="Sutton G."/>
            <person name="Nelson K.E."/>
        </authorList>
    </citation>
    <scope>NUCLEOTIDE SEQUENCE [LARGE SCALE GENOMIC DNA]</scope>
    <source>
        <strain evidence="5 7">ATCC 35536</strain>
        <strain evidence="4 6">VPI DR56BR1116</strain>
    </source>
</reference>
<evidence type="ECO:0000313" key="4">
    <source>
        <dbReference type="EMBL" id="ERF61488.1"/>
    </source>
</evidence>
<dbReference type="EMBL" id="AUZJ01000011">
    <property type="protein sequence ID" value="ERF61488.1"/>
    <property type="molecule type" value="Genomic_DNA"/>
</dbReference>
<dbReference type="PROSITE" id="PS50977">
    <property type="entry name" value="HTH_TETR_2"/>
    <property type="match status" value="1"/>
</dbReference>